<organism evidence="1">
    <name type="scientific">Cyanothece sp. (strain PCC 7425 / ATCC 29141)</name>
    <dbReference type="NCBI Taxonomy" id="395961"/>
    <lineage>
        <taxon>Bacteria</taxon>
        <taxon>Bacillati</taxon>
        <taxon>Cyanobacteriota</taxon>
        <taxon>Cyanophyceae</taxon>
        <taxon>Gomontiellales</taxon>
        <taxon>Cyanothecaceae</taxon>
        <taxon>Cyanothece</taxon>
    </lineage>
</organism>
<accession>B8HU92</accession>
<name>B8HU92_CYAP4</name>
<dbReference type="EMBL" id="CP001344">
    <property type="protein sequence ID" value="ACL44437.1"/>
    <property type="molecule type" value="Genomic_DNA"/>
</dbReference>
<protein>
    <submittedName>
        <fullName evidence="1">Uncharacterized protein</fullName>
    </submittedName>
</protein>
<sequence>MALEEQVLTWEEAIAYQQNSINTYQARIRDLPANSNENQLQERLDLQQNIGQSQERIKE</sequence>
<dbReference type="AlphaFoldDB" id="B8HU92"/>
<reference evidence="1" key="1">
    <citation type="submission" date="2009-01" db="EMBL/GenBank/DDBJ databases">
        <title>Complete sequence of chromosome Cyanothece sp. PCC 7425.</title>
        <authorList>
            <consortium name="US DOE Joint Genome Institute"/>
            <person name="Lucas S."/>
            <person name="Copeland A."/>
            <person name="Lapidus A."/>
            <person name="Glavina del Rio T."/>
            <person name="Dalin E."/>
            <person name="Tice H."/>
            <person name="Bruce D."/>
            <person name="Goodwin L."/>
            <person name="Pitluck S."/>
            <person name="Sims D."/>
            <person name="Meineke L."/>
            <person name="Brettin T."/>
            <person name="Detter J.C."/>
            <person name="Han C."/>
            <person name="Larimer F."/>
            <person name="Land M."/>
            <person name="Hauser L."/>
            <person name="Kyrpides N."/>
            <person name="Ovchinnikova G."/>
            <person name="Liberton M."/>
            <person name="Stoeckel J."/>
            <person name="Banerjee A."/>
            <person name="Singh A."/>
            <person name="Page L."/>
            <person name="Sato H."/>
            <person name="Zhao L."/>
            <person name="Sherman L."/>
            <person name="Pakrasi H."/>
            <person name="Richardson P."/>
        </authorList>
    </citation>
    <scope>NUCLEOTIDE SEQUENCE</scope>
    <source>
        <strain evidence="1">PCC 7425</strain>
    </source>
</reference>
<dbReference type="KEGG" id="cyn:Cyan7425_2074"/>
<proteinExistence type="predicted"/>
<gene>
    <name evidence="1" type="ordered locus">Cyan7425_2074</name>
</gene>
<evidence type="ECO:0000313" key="1">
    <source>
        <dbReference type="EMBL" id="ACL44437.1"/>
    </source>
</evidence>
<dbReference type="HOGENOM" id="CLU_2952709_0_0_3"/>
<dbReference type="STRING" id="395961.Cyan7425_2074"/>